<dbReference type="OrthoDB" id="261119at2759"/>
<dbReference type="AlphaFoldDB" id="A0A061IYQ9"/>
<name>A0A061IYQ9_TRYRA</name>
<dbReference type="VEuPathDB" id="TriTrypDB:TRSC58_04488"/>
<keyword evidence="1" id="KW-0175">Coiled coil</keyword>
<evidence type="ECO:0000313" key="3">
    <source>
        <dbReference type="Proteomes" id="UP000031737"/>
    </source>
</evidence>
<feature type="coiled-coil region" evidence="1">
    <location>
        <begin position="117"/>
        <end position="156"/>
    </location>
</feature>
<organism evidence="2 3">
    <name type="scientific">Trypanosoma rangeli SC58</name>
    <dbReference type="NCBI Taxonomy" id="429131"/>
    <lineage>
        <taxon>Eukaryota</taxon>
        <taxon>Discoba</taxon>
        <taxon>Euglenozoa</taxon>
        <taxon>Kinetoplastea</taxon>
        <taxon>Metakinetoplastina</taxon>
        <taxon>Trypanosomatida</taxon>
        <taxon>Trypanosomatidae</taxon>
        <taxon>Trypanosoma</taxon>
        <taxon>Herpetosoma</taxon>
    </lineage>
</organism>
<proteinExistence type="predicted"/>
<sequence>MTTPLSCGSRQQKQQQQRRPQLLLPLPSSFYFLFYFYIFDLFSLVSFLGVAQSPYRKWPTTPGVWMRYNFKEVAKKETGDLCRALAATDATGSDAMKMYMQLAQAEMRALPKQRRLLERLMLQSKEERRAAASERRQLALRRREELLRKLRQFDEEGGAENAQKILTDKCARRWAAVYGELALRRERLTHVLSCVSTAVHVANFTDAVDSWVSFESAVHRALAFLEEANHAEVPALATRPLYTQLEQVSKMQLRATALLNHERHQQSLLRESTAELFRDQERLLAWCVEQQEALCTLNSLEEIQEFSASFMSNAAVMDTNFLVLLERSVHLVSNRAVREALVVVNRTWMELAIAVYDGMLHALKNEHTNSDVEAGCRWWVDTFEPHFRRTLVEADDIASHAEMQSEPLMQTIHARSVALLQALASFRTTALHISNFTERMDSIAPHEAALREALLMRLSLLTQTLVGDVKYPGHREYADRVREVSDWVDAEAKGVVYTQLIRRVERLRSMVEAELHLLMEDKTAKMDQS</sequence>
<dbReference type="EMBL" id="AUPL01004488">
    <property type="protein sequence ID" value="ESL07819.1"/>
    <property type="molecule type" value="Genomic_DNA"/>
</dbReference>
<dbReference type="Proteomes" id="UP000031737">
    <property type="component" value="Unassembled WGS sequence"/>
</dbReference>
<evidence type="ECO:0000313" key="2">
    <source>
        <dbReference type="EMBL" id="ESL07819.1"/>
    </source>
</evidence>
<reference evidence="2 3" key="1">
    <citation type="submission" date="2013-07" db="EMBL/GenBank/DDBJ databases">
        <authorList>
            <person name="Stoco P.H."/>
            <person name="Wagner G."/>
            <person name="Gerber A."/>
            <person name="Zaha A."/>
            <person name="Thompson C."/>
            <person name="Bartholomeu D.C."/>
            <person name="Luckemeyer D.D."/>
            <person name="Bahia D."/>
            <person name="Loreto E."/>
            <person name="Prestes E.B."/>
            <person name="Lima F.M."/>
            <person name="Rodrigues-Luiz G."/>
            <person name="Vallejo G.A."/>
            <person name="Filho J.F."/>
            <person name="Monteiro K.M."/>
            <person name="Tyler K.M."/>
            <person name="de Almeida L.G."/>
            <person name="Ortiz M.F."/>
            <person name="Siervo M.A."/>
            <person name="de Moraes M.H."/>
            <person name="Cunha O.L."/>
            <person name="Mendonca-Neto R."/>
            <person name="Silva R."/>
            <person name="Teixeira S.M."/>
            <person name="Murta S.M."/>
            <person name="Sincero T.C."/>
            <person name="Mendes T.A."/>
            <person name="Urmenyi T.P."/>
            <person name="Silva V.G."/>
            <person name="da Rocha W.D."/>
            <person name="Andersson B."/>
            <person name="Romanha A.J."/>
            <person name="Steindel M."/>
            <person name="de Vasconcelos A.T."/>
            <person name="Grisard E.C."/>
        </authorList>
    </citation>
    <scope>NUCLEOTIDE SEQUENCE [LARGE SCALE GENOMIC DNA]</scope>
    <source>
        <strain evidence="2 3">SC58</strain>
    </source>
</reference>
<protein>
    <submittedName>
        <fullName evidence="2">Uncharacterized protein</fullName>
    </submittedName>
</protein>
<accession>A0A061IYQ9</accession>
<evidence type="ECO:0000256" key="1">
    <source>
        <dbReference type="SAM" id="Coils"/>
    </source>
</evidence>
<comment type="caution">
    <text evidence="2">The sequence shown here is derived from an EMBL/GenBank/DDBJ whole genome shotgun (WGS) entry which is preliminary data.</text>
</comment>
<keyword evidence="3" id="KW-1185">Reference proteome</keyword>
<gene>
    <name evidence="2" type="ORF">TRSC58_04488</name>
</gene>